<reference evidence="2 3" key="1">
    <citation type="submission" date="2019-07" db="EMBL/GenBank/DDBJ databases">
        <title>Genomic Encyclopedia of Archaeal and Bacterial Type Strains, Phase II (KMG-II): from individual species to whole genera.</title>
        <authorList>
            <person name="Goeker M."/>
        </authorList>
    </citation>
    <scope>NUCLEOTIDE SEQUENCE [LARGE SCALE GENOMIC DNA]</scope>
    <source>
        <strain evidence="2 3">ATCC BAA-1854</strain>
    </source>
</reference>
<dbReference type="Pfam" id="PF19783">
    <property type="entry name" value="DUF6268"/>
    <property type="match status" value="1"/>
</dbReference>
<comment type="caution">
    <text evidence="2">The sequence shown here is derived from an EMBL/GenBank/DDBJ whole genome shotgun (WGS) entry which is preliminary data.</text>
</comment>
<proteinExistence type="predicted"/>
<dbReference type="EMBL" id="VLLI01000002">
    <property type="protein sequence ID" value="TWJ03186.1"/>
    <property type="molecule type" value="Genomic_DNA"/>
</dbReference>
<sequence>MKRSLFLIGMLLPVLSYCQSVDSSSMHKKLTTTAPLLGGVTVTDIVAPVNAGGNSFTMQQPIVDVGFPVYKDFSAAHPILIKTGIRYQGLFLSGEQNIGSTEFQSITVPLLVNYSLSRTTSISFVGLATIASDFKRSIGAEDIIYTAGVRVGFRPSKSFRYGITLAYISNYSGKFLLPIPDIDWTINNKLSLTGIIPARFSLKYKLSEIQSLGITGSLNSSMYRLNDEAKGQYLNLQQNSAGLIYDLKLSQRWSLNLIAGHTFSQRLETFNLDQKVPFDGFTKLNDRVSNVSYRQNSFIFQSGIAYGF</sequence>
<dbReference type="OrthoDB" id="635817at2"/>
<name>A0A562UBP5_9SPHI</name>
<dbReference type="InterPro" id="IPR046235">
    <property type="entry name" value="DUF6268"/>
</dbReference>
<evidence type="ECO:0000313" key="3">
    <source>
        <dbReference type="Proteomes" id="UP000317010"/>
    </source>
</evidence>
<protein>
    <recommendedName>
        <fullName evidence="1">DUF6268 domain-containing protein</fullName>
    </recommendedName>
</protein>
<evidence type="ECO:0000313" key="2">
    <source>
        <dbReference type="EMBL" id="TWJ03186.1"/>
    </source>
</evidence>
<feature type="domain" description="DUF6268" evidence="1">
    <location>
        <begin position="116"/>
        <end position="306"/>
    </location>
</feature>
<gene>
    <name evidence="2" type="ORF">JN11_00723</name>
</gene>
<dbReference type="RefSeq" id="WP_144909708.1">
    <property type="nucleotide sequence ID" value="NZ_VLLI01000002.1"/>
</dbReference>
<organism evidence="2 3">
    <name type="scientific">Mucilaginibacter frigoritolerans</name>
    <dbReference type="NCBI Taxonomy" id="652788"/>
    <lineage>
        <taxon>Bacteria</taxon>
        <taxon>Pseudomonadati</taxon>
        <taxon>Bacteroidota</taxon>
        <taxon>Sphingobacteriia</taxon>
        <taxon>Sphingobacteriales</taxon>
        <taxon>Sphingobacteriaceae</taxon>
        <taxon>Mucilaginibacter</taxon>
    </lineage>
</organism>
<evidence type="ECO:0000259" key="1">
    <source>
        <dbReference type="Pfam" id="PF19783"/>
    </source>
</evidence>
<dbReference type="AlphaFoldDB" id="A0A562UBP5"/>
<keyword evidence="3" id="KW-1185">Reference proteome</keyword>
<accession>A0A562UBP5</accession>
<dbReference type="Proteomes" id="UP000317010">
    <property type="component" value="Unassembled WGS sequence"/>
</dbReference>